<evidence type="ECO:0000313" key="2">
    <source>
        <dbReference type="EMBL" id="MBC2651084.1"/>
    </source>
</evidence>
<dbReference type="AlphaFoldDB" id="A0A7X1F6D5"/>
<reference evidence="2 3" key="1">
    <citation type="submission" date="2020-08" db="EMBL/GenBank/DDBJ databases">
        <title>The genome sequence of Novosphingobium flavum 4Y4.</title>
        <authorList>
            <person name="Liu Y."/>
        </authorList>
    </citation>
    <scope>NUCLEOTIDE SEQUENCE [LARGE SCALE GENOMIC DNA]</scope>
    <source>
        <strain evidence="2 3">4Y4</strain>
    </source>
</reference>
<keyword evidence="1" id="KW-0472">Membrane</keyword>
<feature type="transmembrane region" description="Helical" evidence="1">
    <location>
        <begin position="89"/>
        <end position="109"/>
    </location>
</feature>
<gene>
    <name evidence="2" type="ORF">H7F49_05165</name>
</gene>
<proteinExistence type="predicted"/>
<name>A0A7X1F6D5_9SPHN</name>
<feature type="transmembrane region" description="Helical" evidence="1">
    <location>
        <begin position="12"/>
        <end position="33"/>
    </location>
</feature>
<sequence length="148" mass="15917">MERTLSRHTTPVHLWIVGIVSLLWNSFGCYDYTMTKLDPADYLGSMGLSQAAMDYMTGLPAWLTAFWALGVWGSLAGSLLLLARSRHAVTAFAASLTGFVVSQVAEAILPRPAGVMSPAMYVVTGVIAVALLAQLLYARRQAANGVLR</sequence>
<keyword evidence="3" id="KW-1185">Reference proteome</keyword>
<evidence type="ECO:0000256" key="1">
    <source>
        <dbReference type="SAM" id="Phobius"/>
    </source>
</evidence>
<feature type="transmembrane region" description="Helical" evidence="1">
    <location>
        <begin position="61"/>
        <end position="82"/>
    </location>
</feature>
<protein>
    <recommendedName>
        <fullName evidence="4">Sugar transporter</fullName>
    </recommendedName>
</protein>
<dbReference type="EMBL" id="JACLAU010000004">
    <property type="protein sequence ID" value="MBC2651084.1"/>
    <property type="molecule type" value="Genomic_DNA"/>
</dbReference>
<evidence type="ECO:0008006" key="4">
    <source>
        <dbReference type="Google" id="ProtNLM"/>
    </source>
</evidence>
<organism evidence="2 3">
    <name type="scientific">Novosphingobium aerophilum</name>
    <dbReference type="NCBI Taxonomy" id="2839843"/>
    <lineage>
        <taxon>Bacteria</taxon>
        <taxon>Pseudomonadati</taxon>
        <taxon>Pseudomonadota</taxon>
        <taxon>Alphaproteobacteria</taxon>
        <taxon>Sphingomonadales</taxon>
        <taxon>Sphingomonadaceae</taxon>
        <taxon>Novosphingobium</taxon>
    </lineage>
</organism>
<dbReference type="Proteomes" id="UP000520156">
    <property type="component" value="Unassembled WGS sequence"/>
</dbReference>
<evidence type="ECO:0000313" key="3">
    <source>
        <dbReference type="Proteomes" id="UP000520156"/>
    </source>
</evidence>
<comment type="caution">
    <text evidence="2">The sequence shown here is derived from an EMBL/GenBank/DDBJ whole genome shotgun (WGS) entry which is preliminary data.</text>
</comment>
<accession>A0A7X1F6D5</accession>
<feature type="transmembrane region" description="Helical" evidence="1">
    <location>
        <begin position="115"/>
        <end position="138"/>
    </location>
</feature>
<keyword evidence="1" id="KW-1133">Transmembrane helix</keyword>
<dbReference type="RefSeq" id="WP_185682499.1">
    <property type="nucleotide sequence ID" value="NZ_JACLAU010000004.1"/>
</dbReference>
<keyword evidence="1" id="KW-0812">Transmembrane</keyword>